<keyword evidence="3" id="KW-1185">Reference proteome</keyword>
<dbReference type="Gene3D" id="3.90.1200.10">
    <property type="match status" value="1"/>
</dbReference>
<evidence type="ECO:0000259" key="1">
    <source>
        <dbReference type="Pfam" id="PF01636"/>
    </source>
</evidence>
<organism evidence="2 3">
    <name type="scientific">Aspergillus aculeatus (strain ATCC 16872 / CBS 172.66 / WB 5094)</name>
    <dbReference type="NCBI Taxonomy" id="690307"/>
    <lineage>
        <taxon>Eukaryota</taxon>
        <taxon>Fungi</taxon>
        <taxon>Dikarya</taxon>
        <taxon>Ascomycota</taxon>
        <taxon>Pezizomycotina</taxon>
        <taxon>Eurotiomycetes</taxon>
        <taxon>Eurotiomycetidae</taxon>
        <taxon>Eurotiales</taxon>
        <taxon>Aspergillaceae</taxon>
        <taxon>Aspergillus</taxon>
        <taxon>Aspergillus subgen. Circumdati</taxon>
    </lineage>
</organism>
<dbReference type="Pfam" id="PF01636">
    <property type="entry name" value="APH"/>
    <property type="match status" value="1"/>
</dbReference>
<proteinExistence type="predicted"/>
<accession>A0A1L9WQ29</accession>
<gene>
    <name evidence="2" type="ORF">ASPACDRAFT_1881775</name>
</gene>
<dbReference type="InterPro" id="IPR002575">
    <property type="entry name" value="Aminoglycoside_PTrfase"/>
</dbReference>
<name>A0A1L9WQ29_ASPA1</name>
<reference evidence="3" key="1">
    <citation type="journal article" date="2017" name="Genome Biol.">
        <title>Comparative genomics reveals high biological diversity and specific adaptations in the industrially and medically important fungal genus Aspergillus.</title>
        <authorList>
            <person name="de Vries R.P."/>
            <person name="Riley R."/>
            <person name="Wiebenga A."/>
            <person name="Aguilar-Osorio G."/>
            <person name="Amillis S."/>
            <person name="Uchima C.A."/>
            <person name="Anderluh G."/>
            <person name="Asadollahi M."/>
            <person name="Askin M."/>
            <person name="Barry K."/>
            <person name="Battaglia E."/>
            <person name="Bayram O."/>
            <person name="Benocci T."/>
            <person name="Braus-Stromeyer S.A."/>
            <person name="Caldana C."/>
            <person name="Canovas D."/>
            <person name="Cerqueira G.C."/>
            <person name="Chen F."/>
            <person name="Chen W."/>
            <person name="Choi C."/>
            <person name="Clum A."/>
            <person name="Dos Santos R.A."/>
            <person name="Damasio A.R."/>
            <person name="Diallinas G."/>
            <person name="Emri T."/>
            <person name="Fekete E."/>
            <person name="Flipphi M."/>
            <person name="Freyberg S."/>
            <person name="Gallo A."/>
            <person name="Gournas C."/>
            <person name="Habgood R."/>
            <person name="Hainaut M."/>
            <person name="Harispe M.L."/>
            <person name="Henrissat B."/>
            <person name="Hilden K.S."/>
            <person name="Hope R."/>
            <person name="Hossain A."/>
            <person name="Karabika E."/>
            <person name="Karaffa L."/>
            <person name="Karanyi Z."/>
            <person name="Krasevec N."/>
            <person name="Kuo A."/>
            <person name="Kusch H."/>
            <person name="LaButti K."/>
            <person name="Lagendijk E.L."/>
            <person name="Lapidus A."/>
            <person name="Levasseur A."/>
            <person name="Lindquist E."/>
            <person name="Lipzen A."/>
            <person name="Logrieco A.F."/>
            <person name="MacCabe A."/>
            <person name="Maekelae M.R."/>
            <person name="Malavazi I."/>
            <person name="Melin P."/>
            <person name="Meyer V."/>
            <person name="Mielnichuk N."/>
            <person name="Miskei M."/>
            <person name="Molnar A.P."/>
            <person name="Mule G."/>
            <person name="Ngan C.Y."/>
            <person name="Orejas M."/>
            <person name="Orosz E."/>
            <person name="Ouedraogo J.P."/>
            <person name="Overkamp K.M."/>
            <person name="Park H.-S."/>
            <person name="Perrone G."/>
            <person name="Piumi F."/>
            <person name="Punt P.J."/>
            <person name="Ram A.F."/>
            <person name="Ramon A."/>
            <person name="Rauscher S."/>
            <person name="Record E."/>
            <person name="Riano-Pachon D.M."/>
            <person name="Robert V."/>
            <person name="Roehrig J."/>
            <person name="Ruller R."/>
            <person name="Salamov A."/>
            <person name="Salih N.S."/>
            <person name="Samson R.A."/>
            <person name="Sandor E."/>
            <person name="Sanguinetti M."/>
            <person name="Schuetze T."/>
            <person name="Sepcic K."/>
            <person name="Shelest E."/>
            <person name="Sherlock G."/>
            <person name="Sophianopoulou V."/>
            <person name="Squina F.M."/>
            <person name="Sun H."/>
            <person name="Susca A."/>
            <person name="Todd R.B."/>
            <person name="Tsang A."/>
            <person name="Unkles S.E."/>
            <person name="van de Wiele N."/>
            <person name="van Rossen-Uffink D."/>
            <person name="Oliveira J.V."/>
            <person name="Vesth T.C."/>
            <person name="Visser J."/>
            <person name="Yu J.-H."/>
            <person name="Zhou M."/>
            <person name="Andersen M.R."/>
            <person name="Archer D.B."/>
            <person name="Baker S.E."/>
            <person name="Benoit I."/>
            <person name="Brakhage A.A."/>
            <person name="Braus G.H."/>
            <person name="Fischer R."/>
            <person name="Frisvad J.C."/>
            <person name="Goldman G.H."/>
            <person name="Houbraken J."/>
            <person name="Oakley B."/>
            <person name="Pocsi I."/>
            <person name="Scazzocchio C."/>
            <person name="Seiboth B."/>
            <person name="vanKuyk P.A."/>
            <person name="Wortman J."/>
            <person name="Dyer P.S."/>
            <person name="Grigoriev I.V."/>
        </authorList>
    </citation>
    <scope>NUCLEOTIDE SEQUENCE [LARGE SCALE GENOMIC DNA]</scope>
    <source>
        <strain evidence="3">ATCC 16872 / CBS 172.66 / WB 5094</strain>
    </source>
</reference>
<dbReference type="EMBL" id="KV878980">
    <property type="protein sequence ID" value="OJJ98248.1"/>
    <property type="molecule type" value="Genomic_DNA"/>
</dbReference>
<dbReference type="AlphaFoldDB" id="A0A1L9WQ29"/>
<dbReference type="PANTHER" id="PTHR36091">
    <property type="entry name" value="ALTERED INHERITANCE OF MITOCHONDRIA PROTEIN 9, MITOCHONDRIAL"/>
    <property type="match status" value="1"/>
</dbReference>
<dbReference type="RefSeq" id="XP_020054588.1">
    <property type="nucleotide sequence ID" value="XM_020198253.1"/>
</dbReference>
<dbReference type="SUPFAM" id="SSF56112">
    <property type="entry name" value="Protein kinase-like (PK-like)"/>
    <property type="match status" value="1"/>
</dbReference>
<evidence type="ECO:0000313" key="2">
    <source>
        <dbReference type="EMBL" id="OJJ98248.1"/>
    </source>
</evidence>
<dbReference type="OMA" id="WIQQYAT"/>
<dbReference type="InterPro" id="IPR051035">
    <property type="entry name" value="Mito_inheritance_9"/>
</dbReference>
<dbReference type="VEuPathDB" id="FungiDB:ASPACDRAFT_1881775"/>
<dbReference type="GO" id="GO:0005739">
    <property type="term" value="C:mitochondrion"/>
    <property type="evidence" value="ECO:0007669"/>
    <property type="project" value="TreeGrafter"/>
</dbReference>
<dbReference type="OrthoDB" id="2968323at2759"/>
<sequence length="493" mass="56105">MKLSTKQLFRYTSDRWLWDEEQQLRDRFAPFNVRELQRVAAQSVGAETCTAITKLAEGSFNKTFRLEMGGGSSVIARIPYPIAGPRYYTTASEVATMDFARTILGVPTPHVYAWNADVGNPVGSEYIIMEEAPGTKLEESWDDYSLEEKIAVMKDLVQLERKMLLINYGSLYYTGANIRNAVPAETGAGIPAELKDTIRRRFVIGPIAERHYWTKERAEMTLDRGPWKQPQDYVLSLAHREGAWIQRYATPKAEDDPLVTSATQNSPSSHISLLQKYRQVAPYLLPADNPAAVAPYIWHTDLHTGNIFVRDGKVSSVIDWQGLWAAPLILQARHPGLVDYSGDVILKAPEDFMHLDPAERTRIRGLMKLPLLDQVLRFDHSRTRCNPVLFVGDTWEDDLLPLRESLIRVERYWNELGLDLPCPIHFTEDDLRVHAEEGAGWNEVQDFWDSVADVVLRDGWTPHHLYGDAVSLFTELRELSLKAQSYTTPTQIH</sequence>
<dbReference type="InterPro" id="IPR011009">
    <property type="entry name" value="Kinase-like_dom_sf"/>
</dbReference>
<evidence type="ECO:0000313" key="3">
    <source>
        <dbReference type="Proteomes" id="UP000184546"/>
    </source>
</evidence>
<dbReference type="Proteomes" id="UP000184546">
    <property type="component" value="Unassembled WGS sequence"/>
</dbReference>
<feature type="domain" description="Aminoglycoside phosphotransferase" evidence="1">
    <location>
        <begin position="52"/>
        <end position="322"/>
    </location>
</feature>
<dbReference type="PANTHER" id="PTHR36091:SF2">
    <property type="entry name" value="AMINOGLYCOSIDE PHOSPHOTRANSFERASE DOMAIN-CONTAINING PROTEIN"/>
    <property type="match status" value="1"/>
</dbReference>
<dbReference type="GeneID" id="30972067"/>
<dbReference type="STRING" id="690307.A0A1L9WQ29"/>
<protein>
    <recommendedName>
        <fullName evidence="1">Aminoglycoside phosphotransferase domain-containing protein</fullName>
    </recommendedName>
</protein>